<dbReference type="RefSeq" id="WP_053437518.1">
    <property type="nucleotide sequence ID" value="NZ_LGUF01000007.1"/>
</dbReference>
<keyword evidence="4" id="KW-0804">Transcription</keyword>
<name>A0A0M0GKW7_SPOGL</name>
<dbReference type="InterPro" id="IPR013325">
    <property type="entry name" value="RNA_pol_sigma_r2"/>
</dbReference>
<keyword evidence="2" id="KW-0805">Transcription regulation</keyword>
<dbReference type="PANTHER" id="PTHR43133">
    <property type="entry name" value="RNA POLYMERASE ECF-TYPE SIGMA FACTO"/>
    <property type="match status" value="1"/>
</dbReference>
<dbReference type="InterPro" id="IPR014284">
    <property type="entry name" value="RNA_pol_sigma-70_dom"/>
</dbReference>
<dbReference type="SUPFAM" id="SSF88946">
    <property type="entry name" value="Sigma2 domain of RNA polymerase sigma factors"/>
    <property type="match status" value="1"/>
</dbReference>
<feature type="domain" description="RNA polymerase sigma factor 70 region 4 type 2" evidence="6">
    <location>
        <begin position="122"/>
        <end position="170"/>
    </location>
</feature>
<dbReference type="STRING" id="1459.AF332_27300"/>
<evidence type="ECO:0000256" key="4">
    <source>
        <dbReference type="ARBA" id="ARBA00023163"/>
    </source>
</evidence>
<dbReference type="InterPro" id="IPR036388">
    <property type="entry name" value="WH-like_DNA-bd_sf"/>
</dbReference>
<gene>
    <name evidence="7" type="ORF">AF332_27300</name>
</gene>
<evidence type="ECO:0000259" key="5">
    <source>
        <dbReference type="Pfam" id="PF04542"/>
    </source>
</evidence>
<dbReference type="Pfam" id="PF04542">
    <property type="entry name" value="Sigma70_r2"/>
    <property type="match status" value="1"/>
</dbReference>
<protein>
    <submittedName>
        <fullName evidence="7">RNA polymerase sigma factor</fullName>
    </submittedName>
</protein>
<dbReference type="EMBL" id="LGUF01000007">
    <property type="protein sequence ID" value="KON90142.1"/>
    <property type="molecule type" value="Genomic_DNA"/>
</dbReference>
<keyword evidence="8" id="KW-1185">Reference proteome</keyword>
<evidence type="ECO:0000256" key="1">
    <source>
        <dbReference type="ARBA" id="ARBA00010641"/>
    </source>
</evidence>
<dbReference type="NCBIfam" id="TIGR02937">
    <property type="entry name" value="sigma70-ECF"/>
    <property type="match status" value="1"/>
</dbReference>
<proteinExistence type="inferred from homology"/>
<dbReference type="InterPro" id="IPR007627">
    <property type="entry name" value="RNA_pol_sigma70_r2"/>
</dbReference>
<dbReference type="Gene3D" id="1.10.1740.10">
    <property type="match status" value="1"/>
</dbReference>
<dbReference type="OrthoDB" id="9794508at2"/>
<dbReference type="InterPro" id="IPR039425">
    <property type="entry name" value="RNA_pol_sigma-70-like"/>
</dbReference>
<dbReference type="InterPro" id="IPR013249">
    <property type="entry name" value="RNA_pol_sigma70_r4_t2"/>
</dbReference>
<dbReference type="GO" id="GO:0003677">
    <property type="term" value="F:DNA binding"/>
    <property type="evidence" value="ECO:0007669"/>
    <property type="project" value="InterPro"/>
</dbReference>
<dbReference type="GO" id="GO:0016987">
    <property type="term" value="F:sigma factor activity"/>
    <property type="evidence" value="ECO:0007669"/>
    <property type="project" value="UniProtKB-KW"/>
</dbReference>
<comment type="similarity">
    <text evidence="1">Belongs to the sigma-70 factor family. ECF subfamily.</text>
</comment>
<evidence type="ECO:0000256" key="3">
    <source>
        <dbReference type="ARBA" id="ARBA00023082"/>
    </source>
</evidence>
<feature type="domain" description="RNA polymerase sigma-70 region 2" evidence="5">
    <location>
        <begin position="22"/>
        <end position="83"/>
    </location>
</feature>
<dbReference type="SUPFAM" id="SSF88659">
    <property type="entry name" value="Sigma3 and sigma4 domains of RNA polymerase sigma factors"/>
    <property type="match status" value="1"/>
</dbReference>
<dbReference type="Proteomes" id="UP000037109">
    <property type="component" value="Unassembled WGS sequence"/>
</dbReference>
<dbReference type="Pfam" id="PF08281">
    <property type="entry name" value="Sigma70_r4_2"/>
    <property type="match status" value="1"/>
</dbReference>
<comment type="caution">
    <text evidence="7">The sequence shown here is derived from an EMBL/GenBank/DDBJ whole genome shotgun (WGS) entry which is preliminary data.</text>
</comment>
<evidence type="ECO:0000259" key="6">
    <source>
        <dbReference type="Pfam" id="PF08281"/>
    </source>
</evidence>
<evidence type="ECO:0000313" key="7">
    <source>
        <dbReference type="EMBL" id="KON90142.1"/>
    </source>
</evidence>
<dbReference type="GO" id="GO:0006352">
    <property type="term" value="P:DNA-templated transcription initiation"/>
    <property type="evidence" value="ECO:0007669"/>
    <property type="project" value="InterPro"/>
</dbReference>
<reference evidence="8" key="1">
    <citation type="submission" date="2015-07" db="EMBL/GenBank/DDBJ databases">
        <title>Fjat-10036 dsm4.</title>
        <authorList>
            <person name="Liu B."/>
            <person name="Wang J."/>
            <person name="Zhu Y."/>
            <person name="Liu G."/>
            <person name="Chen Q."/>
            <person name="Chen Z."/>
            <person name="Lan J."/>
            <person name="Che J."/>
            <person name="Ge C."/>
            <person name="Shi H."/>
            <person name="Pan Z."/>
            <person name="Liu X."/>
        </authorList>
    </citation>
    <scope>NUCLEOTIDE SEQUENCE [LARGE SCALE GENOMIC DNA]</scope>
    <source>
        <strain evidence="8">DSM 4</strain>
    </source>
</reference>
<dbReference type="AlphaFoldDB" id="A0A0M0GKW7"/>
<keyword evidence="3" id="KW-0731">Sigma factor</keyword>
<organism evidence="7 8">
    <name type="scientific">Sporosarcina globispora</name>
    <name type="common">Bacillus globisporus</name>
    <dbReference type="NCBI Taxonomy" id="1459"/>
    <lineage>
        <taxon>Bacteria</taxon>
        <taxon>Bacillati</taxon>
        <taxon>Bacillota</taxon>
        <taxon>Bacilli</taxon>
        <taxon>Bacillales</taxon>
        <taxon>Caryophanaceae</taxon>
        <taxon>Sporosarcina</taxon>
    </lineage>
</organism>
<accession>A0A0M0GKW7</accession>
<evidence type="ECO:0000313" key="8">
    <source>
        <dbReference type="Proteomes" id="UP000037109"/>
    </source>
</evidence>
<dbReference type="PATRIC" id="fig|1459.3.peg.6015"/>
<dbReference type="InterPro" id="IPR013324">
    <property type="entry name" value="RNA_pol_sigma_r3/r4-like"/>
</dbReference>
<evidence type="ECO:0000256" key="2">
    <source>
        <dbReference type="ARBA" id="ARBA00023015"/>
    </source>
</evidence>
<sequence length="184" mass="21824">MRKVRGIGPSEDRDAWLEFIMDEYGERLTKLAYNYVKDWKLAEDVVQDVFIACYKNYDKIDEVISFKSWIYRLAINKSKDVVKSSVFRKMVMNSSLFSLFYSKELSPEKDLLKRSEEEFLSLCVLSLPVKYREVVTLYYYEECSIEEIQGILGVNHNTIKTRLSRGRMKLKKMMERWGYNGEQA</sequence>
<dbReference type="CDD" id="cd06171">
    <property type="entry name" value="Sigma70_r4"/>
    <property type="match status" value="1"/>
</dbReference>
<dbReference type="PANTHER" id="PTHR43133:SF60">
    <property type="entry name" value="RNA POLYMERASE SIGMA FACTOR SIGV"/>
    <property type="match status" value="1"/>
</dbReference>
<dbReference type="Gene3D" id="1.10.10.10">
    <property type="entry name" value="Winged helix-like DNA-binding domain superfamily/Winged helix DNA-binding domain"/>
    <property type="match status" value="1"/>
</dbReference>